<evidence type="ECO:0000256" key="3">
    <source>
        <dbReference type="ARBA" id="ARBA00017625"/>
    </source>
</evidence>
<reference evidence="9 10" key="1">
    <citation type="journal article" date="2016" name="Front. Microbiol.">
        <title>Comprehensive Phylogenetic Analysis of Bovine Non-aureus Staphylococci Species Based on Whole-Genome Sequencing.</title>
        <authorList>
            <person name="Naushad S."/>
            <person name="Barkema H.W."/>
            <person name="Luby C."/>
            <person name="Condas L.A."/>
            <person name="Nobrega D.B."/>
            <person name="Carson D.A."/>
            <person name="De Buck J."/>
        </authorList>
    </citation>
    <scope>NUCLEOTIDE SEQUENCE [LARGE SCALE GENOMIC DNA]</scope>
    <source>
        <strain evidence="9 10">SNUC 4781</strain>
    </source>
</reference>
<dbReference type="InterPro" id="IPR001242">
    <property type="entry name" value="Condensation_dom"/>
</dbReference>
<dbReference type="Pfam" id="PF00668">
    <property type="entry name" value="Condensation"/>
    <property type="match status" value="1"/>
</dbReference>
<organism evidence="9 10">
    <name type="scientific">Staphylococcus gallinarum</name>
    <dbReference type="NCBI Taxonomy" id="1293"/>
    <lineage>
        <taxon>Bacteria</taxon>
        <taxon>Bacillati</taxon>
        <taxon>Bacillota</taxon>
        <taxon>Bacilli</taxon>
        <taxon>Bacillales</taxon>
        <taxon>Staphylococcaceae</taxon>
        <taxon>Staphylococcus</taxon>
    </lineage>
</organism>
<comment type="caution">
    <text evidence="9">The sequence shown here is derived from an EMBL/GenBank/DDBJ whole genome shotgun (WGS) entry which is preliminary data.</text>
</comment>
<evidence type="ECO:0000256" key="4">
    <source>
        <dbReference type="ARBA" id="ARBA00022450"/>
    </source>
</evidence>
<dbReference type="OrthoDB" id="9765680at2"/>
<dbReference type="Gene3D" id="3.30.300.30">
    <property type="match status" value="1"/>
</dbReference>
<dbReference type="Pfam" id="PF13193">
    <property type="entry name" value="AMP-binding_C"/>
    <property type="match status" value="1"/>
</dbReference>
<dbReference type="PANTHER" id="PTHR44845">
    <property type="entry name" value="CARRIER DOMAIN-CONTAINING PROTEIN"/>
    <property type="match status" value="1"/>
</dbReference>
<dbReference type="FunFam" id="3.40.50.12780:FF:000012">
    <property type="entry name" value="Non-ribosomal peptide synthetase"/>
    <property type="match status" value="1"/>
</dbReference>
<dbReference type="Gene3D" id="3.30.559.30">
    <property type="entry name" value="Nonribosomal peptide synthetase, condensation domain"/>
    <property type="match status" value="1"/>
</dbReference>
<dbReference type="InterPro" id="IPR023213">
    <property type="entry name" value="CAT-like_dom_sf"/>
</dbReference>
<keyword evidence="4" id="KW-0596">Phosphopantetheine</keyword>
<dbReference type="InterPro" id="IPR000873">
    <property type="entry name" value="AMP-dep_synth/lig_dom"/>
</dbReference>
<proteinExistence type="inferred from homology"/>
<dbReference type="PROSITE" id="PS00012">
    <property type="entry name" value="PHOSPHOPANTETHEINE"/>
    <property type="match status" value="1"/>
</dbReference>
<dbReference type="Pfam" id="PF00550">
    <property type="entry name" value="PP-binding"/>
    <property type="match status" value="1"/>
</dbReference>
<dbReference type="Pfam" id="PF00501">
    <property type="entry name" value="AMP-binding"/>
    <property type="match status" value="1"/>
</dbReference>
<evidence type="ECO:0000256" key="2">
    <source>
        <dbReference type="ARBA" id="ARBA00006432"/>
    </source>
</evidence>
<dbReference type="RefSeq" id="WP_119484143.1">
    <property type="nucleotide sequence ID" value="NZ_QYJN01000001.1"/>
</dbReference>
<dbReference type="SUPFAM" id="SSF52777">
    <property type="entry name" value="CoA-dependent acyltransferases"/>
    <property type="match status" value="2"/>
</dbReference>
<dbReference type="InterPro" id="IPR036736">
    <property type="entry name" value="ACP-like_sf"/>
</dbReference>
<dbReference type="SUPFAM" id="SSF56801">
    <property type="entry name" value="Acetyl-CoA synthetase-like"/>
    <property type="match status" value="1"/>
</dbReference>
<dbReference type="Gene3D" id="3.40.50.720">
    <property type="entry name" value="NAD(P)-binding Rossmann-like Domain"/>
    <property type="match status" value="1"/>
</dbReference>
<dbReference type="Gene3D" id="3.40.50.980">
    <property type="match status" value="2"/>
</dbReference>
<evidence type="ECO:0000256" key="5">
    <source>
        <dbReference type="ARBA" id="ARBA00022553"/>
    </source>
</evidence>
<evidence type="ECO:0000313" key="10">
    <source>
        <dbReference type="Proteomes" id="UP000265541"/>
    </source>
</evidence>
<dbReference type="InterPro" id="IPR036291">
    <property type="entry name" value="NAD(P)-bd_dom_sf"/>
</dbReference>
<keyword evidence="6" id="KW-0436">Ligase</keyword>
<dbReference type="GO" id="GO:0016874">
    <property type="term" value="F:ligase activity"/>
    <property type="evidence" value="ECO:0007669"/>
    <property type="project" value="UniProtKB-KW"/>
</dbReference>
<dbReference type="Proteomes" id="UP000265541">
    <property type="component" value="Unassembled WGS sequence"/>
</dbReference>
<evidence type="ECO:0000256" key="6">
    <source>
        <dbReference type="ARBA" id="ARBA00022598"/>
    </source>
</evidence>
<dbReference type="Gene3D" id="2.30.38.10">
    <property type="entry name" value="Luciferase, Domain 3"/>
    <property type="match status" value="1"/>
</dbReference>
<dbReference type="GO" id="GO:0008610">
    <property type="term" value="P:lipid biosynthetic process"/>
    <property type="evidence" value="ECO:0007669"/>
    <property type="project" value="UniProtKB-ARBA"/>
</dbReference>
<gene>
    <name evidence="9" type="ORF">BUZ14_01895</name>
</gene>
<comment type="cofactor">
    <cofactor evidence="1">
        <name>pantetheine 4'-phosphate</name>
        <dbReference type="ChEBI" id="CHEBI:47942"/>
    </cofactor>
</comment>
<dbReference type="PROSITE" id="PS50075">
    <property type="entry name" value="CARRIER"/>
    <property type="match status" value="1"/>
</dbReference>
<dbReference type="PROSITE" id="PS00455">
    <property type="entry name" value="AMP_BINDING"/>
    <property type="match status" value="1"/>
</dbReference>
<dbReference type="InterPro" id="IPR025110">
    <property type="entry name" value="AMP-bd_C"/>
</dbReference>
<dbReference type="FunFam" id="3.40.50.980:FF:000001">
    <property type="entry name" value="Non-ribosomal peptide synthetase"/>
    <property type="match status" value="1"/>
</dbReference>
<keyword evidence="5" id="KW-0597">Phosphoprotein</keyword>
<dbReference type="InterPro" id="IPR013120">
    <property type="entry name" value="FAR_NAD-bd"/>
</dbReference>
<dbReference type="InterPro" id="IPR045851">
    <property type="entry name" value="AMP-bd_C_sf"/>
</dbReference>
<evidence type="ECO:0000313" key="9">
    <source>
        <dbReference type="EMBL" id="RIP37330.1"/>
    </source>
</evidence>
<sequence length="1444" mass="165605">MELIELSEAQTEIINLQEYYEDNSINNLAGLLHIEDNLPISKIEQALNFLIKTHESYRLRVKKINSEFKQYISEHKDRTFDVMDFTNDQEGYNHWINEEVTKNIYNNDSDLFKFTILRLPKGNIGVFLLHHHVISDGWSLNISIKTVSEYLINENKKDLLEHTYLDYVKEELNYINSKRYEKDKQFWSEKLQNFEDNELFKSQTVNSAKGDRKSYNLSDIDTHKIKIFCDRNWVSISNLFSTAIIILKYKKTFSEKISIGAILHNRNKQIEKKITGIFSRALPLIVDISSNNSIRDILIKTKNASFNMLKHRKYPYRKIIEDSGNKSGLLDFVVSFQNKQNDSEIVKKGYTDEWIDNGFSNAPIAITISNRNRNNDLDVDYDYQVDVVNEEEVENIHNAILKIIEEIIENPYKQIKDIEVISDTERETILYQFNDTQLPLNNEQTFLERFEQKVIKNPNQTAINYGDESLTYQELNERANQLAHQLRQDGVQPNSLVGIMTNRHLDMIIGIYGILKAGGAYVPIDPAYPSERVNYILKDSETKVLLTDQTLDVSIEFNQTVINLINNSTVATQPTNNLPHVTELSDLMYVIYTSGTTGKPKGVLVSYKGVMNNLNWMINQYHISSDDIILFKSPFTFDASIWEIFSWGLVGAQATLLPSGQEGNPEKITSLIQKSHATMVFFVPSMLNAFINYIQSTKQAYLLSGLEFVFAGGEAVKPELVNLFNENIGNENNTKLINLYGPTETTVEVTHFDCQNHMIYDSIPIGQPIANTQSYIMNEDNNLMGIGMPGELCIGGEAVTDGYLNRPELTQEKFIDNPFGEGKLYRTGDLAMWHKDGNIACLGRIDDQVKIRGYRIEIGEIENVLRQIDYISDVVVLVKPMAGESLALCAYLVSDEQLTLNDIKAKLRDKLPAYMVPAYMTQIEKLPVSSSGKLDKKQLPEIKVESKTYVAPSNEIERIVTGAFETVLSEKRVSIQDNFFEIGGDSLKAIQVTSLLSKSYNISIKDIFELQTIERISAVLLERVDTNIVTKLNSLKEINIEPIHHLDSRFMNEINDYKEKSIEIYKNIDINATKSNKQILLTGATGYLGIHILKNLLESTDSTIYILVRNSKELSGEEKLKNNWLYYFDFSLNSKYLSRILFIEGDIESENLGFEYNYYNYLANNIDLIINIAANVNHFATEVSSYDTNVNAIHNLVSFAKDTKKKEIHHMSTMSIASGEIKNKDSVLFSENDVDLGQKTNNVYTDSKIEAEKLLVAYRNEGVETNIYRLGNLQCDSETGIFQKNEENNATYRVIKALKKLQKFPETYKGNEDFTPVNQAAIACNKLILNTQLHNEIHHIYNKNPLSLKTLMSVYNENNHFIEGVQWNEFIDYLIACIEKNKLSDEVNDFLLHNGILDNTVFNKSQFKILDFKTNFILEKLNFEWKEISTDLLEKMIIHPKNSY</sequence>
<dbReference type="SUPFAM" id="SSF47336">
    <property type="entry name" value="ACP-like"/>
    <property type="match status" value="1"/>
</dbReference>
<comment type="similarity">
    <text evidence="2">Belongs to the ATP-dependent AMP-binding enzyme family.</text>
</comment>
<dbReference type="CDD" id="cd05930">
    <property type="entry name" value="A_NRPS"/>
    <property type="match status" value="1"/>
</dbReference>
<dbReference type="InterPro" id="IPR009081">
    <property type="entry name" value="PP-bd_ACP"/>
</dbReference>
<name>A0A3A0VSK6_STAGA</name>
<dbReference type="InterPro" id="IPR006162">
    <property type="entry name" value="Ppantetheine_attach_site"/>
</dbReference>
<dbReference type="Gene3D" id="3.30.559.10">
    <property type="entry name" value="Chloramphenicol acetyltransferase-like domain"/>
    <property type="match status" value="1"/>
</dbReference>
<evidence type="ECO:0000256" key="1">
    <source>
        <dbReference type="ARBA" id="ARBA00001957"/>
    </source>
</evidence>
<evidence type="ECO:0000256" key="7">
    <source>
        <dbReference type="ARBA" id="ARBA00032875"/>
    </source>
</evidence>
<dbReference type="EMBL" id="QYJN01000001">
    <property type="protein sequence ID" value="RIP37330.1"/>
    <property type="molecule type" value="Genomic_DNA"/>
</dbReference>
<dbReference type="Pfam" id="PF07993">
    <property type="entry name" value="NAD_binding_4"/>
    <property type="match status" value="1"/>
</dbReference>
<feature type="domain" description="Carrier" evidence="8">
    <location>
        <begin position="951"/>
        <end position="1024"/>
    </location>
</feature>
<dbReference type="InterPro" id="IPR010071">
    <property type="entry name" value="AA_adenyl_dom"/>
</dbReference>
<dbReference type="NCBIfam" id="TIGR01733">
    <property type="entry name" value="AA-adenyl-dom"/>
    <property type="match status" value="1"/>
</dbReference>
<protein>
    <recommendedName>
        <fullName evidence="3">Putative long chain fatty acid-CoA ligase VraA</fullName>
    </recommendedName>
    <alternativeName>
        <fullName evidence="7">Acyl-CoA synthetase</fullName>
    </alternativeName>
</protein>
<dbReference type="InterPro" id="IPR020845">
    <property type="entry name" value="AMP-binding_CS"/>
</dbReference>
<evidence type="ECO:0000259" key="8">
    <source>
        <dbReference type="PROSITE" id="PS50075"/>
    </source>
</evidence>
<dbReference type="PANTHER" id="PTHR44845:SF7">
    <property type="entry name" value="PLIPASTATIN SYNTHASE SUBUNIT D"/>
    <property type="match status" value="1"/>
</dbReference>
<dbReference type="Gene3D" id="1.10.1200.10">
    <property type="entry name" value="ACP-like"/>
    <property type="match status" value="1"/>
</dbReference>
<accession>A0A3A0VSK6</accession>
<dbReference type="SUPFAM" id="SSF51735">
    <property type="entry name" value="NAD(P)-binding Rossmann-fold domains"/>
    <property type="match status" value="1"/>
</dbReference>